<dbReference type="NCBIfam" id="NF047520">
    <property type="entry name" value="trans_act_CidR"/>
    <property type="match status" value="1"/>
</dbReference>
<dbReference type="PANTHER" id="PTHR30419">
    <property type="entry name" value="HTH-TYPE TRANSCRIPTIONAL REGULATOR YBHD"/>
    <property type="match status" value="1"/>
</dbReference>
<dbReference type="InterPro" id="IPR036390">
    <property type="entry name" value="WH_DNA-bd_sf"/>
</dbReference>
<name>A0A7Z7QMW4_STASC</name>
<dbReference type="CDD" id="cd08438">
    <property type="entry name" value="PBP2_CidR"/>
    <property type="match status" value="1"/>
</dbReference>
<dbReference type="Proteomes" id="UP000572988">
    <property type="component" value="Unassembled WGS sequence"/>
</dbReference>
<evidence type="ECO:0000256" key="2">
    <source>
        <dbReference type="ARBA" id="ARBA00023015"/>
    </source>
</evidence>
<dbReference type="PANTHER" id="PTHR30419:SF8">
    <property type="entry name" value="NITROGEN ASSIMILATION TRANSCRIPTIONAL ACTIVATOR-RELATED"/>
    <property type="match status" value="1"/>
</dbReference>
<evidence type="ECO:0000313" key="9">
    <source>
        <dbReference type="Proteomes" id="UP000264146"/>
    </source>
</evidence>
<evidence type="ECO:0000259" key="5">
    <source>
        <dbReference type="PROSITE" id="PS50931"/>
    </source>
</evidence>
<organism evidence="8">
    <name type="scientific">Staphylococcus schleiferi</name>
    <dbReference type="NCBI Taxonomy" id="1295"/>
    <lineage>
        <taxon>Bacteria</taxon>
        <taxon>Bacillati</taxon>
        <taxon>Bacillota</taxon>
        <taxon>Bacilli</taxon>
        <taxon>Bacillales</taxon>
        <taxon>Staphylococcaceae</taxon>
        <taxon>Staphylococcus</taxon>
    </lineage>
</organism>
<dbReference type="Pfam" id="PF03466">
    <property type="entry name" value="LysR_substrate"/>
    <property type="match status" value="1"/>
</dbReference>
<gene>
    <name evidence="8" type="primary">gltC_1</name>
    <name evidence="7" type="ORF">C1O36_02080</name>
    <name evidence="8" type="ORF">NCTC12218_00399</name>
</gene>
<dbReference type="RefSeq" id="WP_016426106.1">
    <property type="nucleotide sequence ID" value="NZ_CABKRV010000002.1"/>
</dbReference>
<dbReference type="EMBL" id="POVK01000004">
    <property type="protein sequence ID" value="NHA33325.1"/>
    <property type="molecule type" value="Genomic_DNA"/>
</dbReference>
<dbReference type="Gene3D" id="3.40.190.290">
    <property type="match status" value="1"/>
</dbReference>
<dbReference type="InterPro" id="IPR050950">
    <property type="entry name" value="HTH-type_LysR_regulators"/>
</dbReference>
<keyword evidence="10" id="KW-1185">Reference proteome</keyword>
<comment type="similarity">
    <text evidence="1">Belongs to the LysR transcriptional regulatory family.</text>
</comment>
<dbReference type="GO" id="GO:0003700">
    <property type="term" value="F:DNA-binding transcription factor activity"/>
    <property type="evidence" value="ECO:0007669"/>
    <property type="project" value="InterPro"/>
</dbReference>
<evidence type="ECO:0000313" key="8">
    <source>
        <dbReference type="EMBL" id="SUM86822.1"/>
    </source>
</evidence>
<feature type="domain" description="HTH lysR-type" evidence="5">
    <location>
        <begin position="1"/>
        <end position="58"/>
    </location>
</feature>
<evidence type="ECO:0000256" key="1">
    <source>
        <dbReference type="ARBA" id="ARBA00009437"/>
    </source>
</evidence>
<dbReference type="SUPFAM" id="SSF46785">
    <property type="entry name" value="Winged helix' DNA-binding domain"/>
    <property type="match status" value="1"/>
</dbReference>
<keyword evidence="3" id="KW-0238">DNA-binding</keyword>
<dbReference type="PROSITE" id="PS50931">
    <property type="entry name" value="HTH_LYSR"/>
    <property type="match status" value="1"/>
</dbReference>
<dbReference type="GO" id="GO:0003677">
    <property type="term" value="F:DNA binding"/>
    <property type="evidence" value="ECO:0007669"/>
    <property type="project" value="UniProtKB-KW"/>
</dbReference>
<dbReference type="AlphaFoldDB" id="A0A7Z7QMW4"/>
<keyword evidence="2" id="KW-0805">Transcription regulation</keyword>
<dbReference type="InterPro" id="IPR000847">
    <property type="entry name" value="LysR_HTH_N"/>
</dbReference>
<dbReference type="EMBL" id="UHEF01000001">
    <property type="protein sequence ID" value="SUM86822.1"/>
    <property type="molecule type" value="Genomic_DNA"/>
</dbReference>
<sequence>MDIKQMKYFVEVVRQEGMTRAAETLYIAQPTISKAIKELELELGEPLFDRSKRQLSLTDVGEVFFNKACEILNLYDSLPFEISSLLGIEKGYVSIGLSAIMDMERFGQVLGEFHQKYPDVVFNLNENGGKTIEAQVRNNDIHLGLTSLPVNNQEFDSFPLYSERFEVVMHHLHPLAHQQSVTISDLKDEDFVMFNEDFYLNDKIIAVTRQAGFVPHIVSKISQWRFIEHLITAKMGISILPENIVRIIAQNPEIRVLQLSDVTLDWEMGVIWKKDVHLNHATKTFLDYLNIHLPLAQQGDSVIIEKSND</sequence>
<evidence type="ECO:0000256" key="4">
    <source>
        <dbReference type="ARBA" id="ARBA00023163"/>
    </source>
</evidence>
<dbReference type="Gene3D" id="1.10.10.10">
    <property type="entry name" value="Winged helix-like DNA-binding domain superfamily/Winged helix DNA-binding domain"/>
    <property type="match status" value="1"/>
</dbReference>
<dbReference type="KEGG" id="sscz:RN70_02145"/>
<dbReference type="InterPro" id="IPR005119">
    <property type="entry name" value="LysR_subst-bd"/>
</dbReference>
<dbReference type="EMBL" id="LR962863">
    <property type="protein sequence ID" value="CAD7358815.1"/>
    <property type="molecule type" value="Genomic_DNA"/>
</dbReference>
<dbReference type="InterPro" id="IPR036388">
    <property type="entry name" value="WH-like_DNA-bd_sf"/>
</dbReference>
<evidence type="ECO:0000313" key="10">
    <source>
        <dbReference type="Proteomes" id="UP000572988"/>
    </source>
</evidence>
<evidence type="ECO:0000313" key="7">
    <source>
        <dbReference type="EMBL" id="NHA33325.1"/>
    </source>
</evidence>
<dbReference type="FunFam" id="1.10.10.10:FF:000001">
    <property type="entry name" value="LysR family transcriptional regulator"/>
    <property type="match status" value="1"/>
</dbReference>
<dbReference type="Pfam" id="PF00126">
    <property type="entry name" value="HTH_1"/>
    <property type="match status" value="1"/>
</dbReference>
<reference evidence="8" key="2">
    <citation type="submission" date="2018-06" db="EMBL/GenBank/DDBJ databases">
        <authorList>
            <consortium name="Pathogen Informatics"/>
            <person name="Doyle S."/>
        </authorList>
    </citation>
    <scope>NUCLEOTIDE SEQUENCE [LARGE SCALE GENOMIC DNA]</scope>
    <source>
        <strain evidence="8">NCTC12218</strain>
    </source>
</reference>
<dbReference type="GO" id="GO:0005829">
    <property type="term" value="C:cytosol"/>
    <property type="evidence" value="ECO:0007669"/>
    <property type="project" value="TreeGrafter"/>
</dbReference>
<evidence type="ECO:0000313" key="6">
    <source>
        <dbReference type="EMBL" id="CAD7358815.1"/>
    </source>
</evidence>
<reference evidence="7 10" key="1">
    <citation type="submission" date="2018-01" db="EMBL/GenBank/DDBJ databases">
        <title>Complete genome sequence of Staphylococcus Scheliferi isolated from human.</title>
        <authorList>
            <person name="Abouelkhair M.A."/>
            <person name="Bemis D.A."/>
            <person name="Kania S.A."/>
        </authorList>
    </citation>
    <scope>NUCLEOTIDE SEQUENCE [LARGE SCALE GENOMIC DNA]</scope>
    <source>
        <strain evidence="7 10">ATCC 43808</strain>
    </source>
</reference>
<evidence type="ECO:0000256" key="3">
    <source>
        <dbReference type="ARBA" id="ARBA00023125"/>
    </source>
</evidence>
<dbReference type="SUPFAM" id="SSF53850">
    <property type="entry name" value="Periplasmic binding protein-like II"/>
    <property type="match status" value="1"/>
</dbReference>
<reference evidence="6 9" key="3">
    <citation type="submission" date="2020-11" db="EMBL/GenBank/DDBJ databases">
        <authorList>
            <consortium name="Pathogen Informatics"/>
        </authorList>
    </citation>
    <scope>NUCLEOTIDE SEQUENCE [LARGE SCALE GENOMIC DNA]</scope>
    <source>
        <strain evidence="6 9">NCTC12218</strain>
    </source>
</reference>
<keyword evidence="4" id="KW-0804">Transcription</keyword>
<dbReference type="PRINTS" id="PR00039">
    <property type="entry name" value="HTHLYSR"/>
</dbReference>
<dbReference type="Proteomes" id="UP000264146">
    <property type="component" value="Chromosome"/>
</dbReference>
<protein>
    <submittedName>
        <fullName evidence="8">LysR family transcriptional regulator</fullName>
    </submittedName>
</protein>
<proteinExistence type="inferred from homology"/>
<accession>A0A7Z7QMW4</accession>
<dbReference type="GeneID" id="93789145"/>